<organism evidence="4 5">
    <name type="scientific">Microvirga mediterraneensis</name>
    <dbReference type="NCBI Taxonomy" id="2754695"/>
    <lineage>
        <taxon>Bacteria</taxon>
        <taxon>Pseudomonadati</taxon>
        <taxon>Pseudomonadota</taxon>
        <taxon>Alphaproteobacteria</taxon>
        <taxon>Hyphomicrobiales</taxon>
        <taxon>Methylobacteriaceae</taxon>
        <taxon>Microvirga</taxon>
    </lineage>
</organism>
<evidence type="ECO:0000259" key="3">
    <source>
        <dbReference type="PROSITE" id="PS50887"/>
    </source>
</evidence>
<reference evidence="4 5" key="1">
    <citation type="submission" date="2020-07" db="EMBL/GenBank/DDBJ databases">
        <title>Draft genome and description of Microvirga mediterraneensis Marseille-Q2068 sp. nov.</title>
        <authorList>
            <person name="Boxberger M."/>
        </authorList>
    </citation>
    <scope>NUCLEOTIDE SEQUENCE [LARGE SCALE GENOMIC DNA]</scope>
    <source>
        <strain evidence="4 5">Marseille-Q2068</strain>
    </source>
</reference>
<dbReference type="PANTHER" id="PTHR45138">
    <property type="entry name" value="REGULATORY COMPONENTS OF SENSORY TRANSDUCTION SYSTEM"/>
    <property type="match status" value="1"/>
</dbReference>
<dbReference type="CDD" id="cd01949">
    <property type="entry name" value="GGDEF"/>
    <property type="match status" value="1"/>
</dbReference>
<dbReference type="FunFam" id="3.30.70.270:FF:000001">
    <property type="entry name" value="Diguanylate cyclase domain protein"/>
    <property type="match status" value="1"/>
</dbReference>
<protein>
    <recommendedName>
        <fullName evidence="1">diguanylate cyclase</fullName>
        <ecNumber evidence="1">2.7.7.65</ecNumber>
    </recommendedName>
</protein>
<dbReference type="EC" id="2.7.7.65" evidence="1"/>
<dbReference type="GO" id="GO:0052621">
    <property type="term" value="F:diguanylate cyclase activity"/>
    <property type="evidence" value="ECO:0007669"/>
    <property type="project" value="UniProtKB-EC"/>
</dbReference>
<comment type="caution">
    <text evidence="4">The sequence shown here is derived from an EMBL/GenBank/DDBJ whole genome shotgun (WGS) entry which is preliminary data.</text>
</comment>
<dbReference type="InterPro" id="IPR029787">
    <property type="entry name" value="Nucleotide_cyclase"/>
</dbReference>
<evidence type="ECO:0000256" key="1">
    <source>
        <dbReference type="ARBA" id="ARBA00012528"/>
    </source>
</evidence>
<dbReference type="Pfam" id="PF00990">
    <property type="entry name" value="GGDEF"/>
    <property type="match status" value="1"/>
</dbReference>
<sequence>MAAGTDISALKHNEKSLHQAHEAALLAARTDLLTGLPTRRHIMELLDEALATSRQSGSGLCAAIIDIDHFKGINDTYGHDAGDVVLQHFARACRERVPPGSHLGRIGGEEFLLLLTDVRLNDADRRLDAVRAGLPAAVLPDRATRRPVAFSAGLTEALSHDDRSSILSRADRALYAAKSEGRNRTRIGFGMEKPATQAAHVPASNAGRGN</sequence>
<name>A0A838BUX4_9HYPH</name>
<dbReference type="SMART" id="SM00267">
    <property type="entry name" value="GGDEF"/>
    <property type="match status" value="1"/>
</dbReference>
<keyword evidence="5" id="KW-1185">Reference proteome</keyword>
<feature type="domain" description="GGDEF" evidence="3">
    <location>
        <begin position="58"/>
        <end position="190"/>
    </location>
</feature>
<proteinExistence type="predicted"/>
<evidence type="ECO:0000313" key="4">
    <source>
        <dbReference type="EMBL" id="MBA1158849.1"/>
    </source>
</evidence>
<dbReference type="NCBIfam" id="TIGR00254">
    <property type="entry name" value="GGDEF"/>
    <property type="match status" value="1"/>
</dbReference>
<dbReference type="Gene3D" id="3.30.70.270">
    <property type="match status" value="1"/>
</dbReference>
<dbReference type="PANTHER" id="PTHR45138:SF9">
    <property type="entry name" value="DIGUANYLATE CYCLASE DGCM-RELATED"/>
    <property type="match status" value="1"/>
</dbReference>
<evidence type="ECO:0000256" key="2">
    <source>
        <dbReference type="ARBA" id="ARBA00034247"/>
    </source>
</evidence>
<gene>
    <name evidence="4" type="ORF">H0S73_22360</name>
</gene>
<dbReference type="EMBL" id="JACDXJ010000002">
    <property type="protein sequence ID" value="MBA1158849.1"/>
    <property type="molecule type" value="Genomic_DNA"/>
</dbReference>
<accession>A0A838BUX4</accession>
<dbReference type="InterPro" id="IPR043128">
    <property type="entry name" value="Rev_trsase/Diguanyl_cyclase"/>
</dbReference>
<dbReference type="SUPFAM" id="SSF55073">
    <property type="entry name" value="Nucleotide cyclase"/>
    <property type="match status" value="1"/>
</dbReference>
<evidence type="ECO:0000313" key="5">
    <source>
        <dbReference type="Proteomes" id="UP000572984"/>
    </source>
</evidence>
<dbReference type="Proteomes" id="UP000572984">
    <property type="component" value="Unassembled WGS sequence"/>
</dbReference>
<dbReference type="AlphaFoldDB" id="A0A838BUX4"/>
<comment type="catalytic activity">
    <reaction evidence="2">
        <text>2 GTP = 3',3'-c-di-GMP + 2 diphosphate</text>
        <dbReference type="Rhea" id="RHEA:24898"/>
        <dbReference type="ChEBI" id="CHEBI:33019"/>
        <dbReference type="ChEBI" id="CHEBI:37565"/>
        <dbReference type="ChEBI" id="CHEBI:58805"/>
        <dbReference type="EC" id="2.7.7.65"/>
    </reaction>
</comment>
<dbReference type="InterPro" id="IPR050469">
    <property type="entry name" value="Diguanylate_Cyclase"/>
</dbReference>
<dbReference type="InterPro" id="IPR000160">
    <property type="entry name" value="GGDEF_dom"/>
</dbReference>
<dbReference type="PROSITE" id="PS50887">
    <property type="entry name" value="GGDEF"/>
    <property type="match status" value="1"/>
</dbReference>